<dbReference type="EMBL" id="FQUQ01000001">
    <property type="protein sequence ID" value="SHE85337.1"/>
    <property type="molecule type" value="Genomic_DNA"/>
</dbReference>
<accession>A0A1M4WW04</accession>
<dbReference type="AlphaFoldDB" id="A0A1M4WW04"/>
<proteinExistence type="predicted"/>
<organism evidence="1 2">
    <name type="scientific">Pedobacter caeni</name>
    <dbReference type="NCBI Taxonomy" id="288992"/>
    <lineage>
        <taxon>Bacteria</taxon>
        <taxon>Pseudomonadati</taxon>
        <taxon>Bacteroidota</taxon>
        <taxon>Sphingobacteriia</taxon>
        <taxon>Sphingobacteriales</taxon>
        <taxon>Sphingobacteriaceae</taxon>
        <taxon>Pedobacter</taxon>
    </lineage>
</organism>
<dbReference type="InterPro" id="IPR028944">
    <property type="entry name" value="PRTase_ComF-like"/>
</dbReference>
<dbReference type="InterPro" id="IPR029057">
    <property type="entry name" value="PRTase-like"/>
</dbReference>
<dbReference type="OrthoDB" id="8420922at2"/>
<protein>
    <submittedName>
        <fullName evidence="1">PRTase ComF-like</fullName>
    </submittedName>
</protein>
<reference evidence="2" key="1">
    <citation type="submission" date="2016-11" db="EMBL/GenBank/DDBJ databases">
        <authorList>
            <person name="Varghese N."/>
            <person name="Submissions S."/>
        </authorList>
    </citation>
    <scope>NUCLEOTIDE SEQUENCE [LARGE SCALE GENOMIC DNA]</scope>
    <source>
        <strain evidence="2">DSM 16990</strain>
    </source>
</reference>
<dbReference type="SUPFAM" id="SSF53271">
    <property type="entry name" value="PRTase-like"/>
    <property type="match status" value="1"/>
</dbReference>
<dbReference type="STRING" id="288992.SAMN04488522_1011403"/>
<keyword evidence="2" id="KW-1185">Reference proteome</keyword>
<evidence type="ECO:0000313" key="1">
    <source>
        <dbReference type="EMBL" id="SHE85337.1"/>
    </source>
</evidence>
<gene>
    <name evidence="1" type="ORF">SAMN04488522_1011403</name>
</gene>
<name>A0A1M4WW04_9SPHI</name>
<sequence length="278" mass="32499">MIPYTYSLHKIHNTDHFGFEPDDYSRFKFGDAQVAKSFGKDLADGFIRYYLTENFITGQIVVISSPYCFIPTATFAMKNYFVSQLNRWLVEHGGLAVQEAKVHRTITYKEDYGALSAEDRMTLIGNDSFHIDKDFLEGKTLLFLDDIKITGSHERMILKMVKEYGLKNDIHMLYFAELMNKDIHPNVENHLNYHQIKSIFDLEEIIQGGNFCINTRIVKYILNCDFNSFSIFLERQSTDFINSLYDLSLGNSYHTIESYSENLNYLKNYIHNNNYKLI</sequence>
<dbReference type="RefSeq" id="WP_073229060.1">
    <property type="nucleotide sequence ID" value="NZ_FQUQ01000001.1"/>
</dbReference>
<dbReference type="Proteomes" id="UP000184287">
    <property type="component" value="Unassembled WGS sequence"/>
</dbReference>
<evidence type="ECO:0000313" key="2">
    <source>
        <dbReference type="Proteomes" id="UP000184287"/>
    </source>
</evidence>
<dbReference type="Pfam" id="PF15610">
    <property type="entry name" value="PRTase_3"/>
    <property type="match status" value="1"/>
</dbReference>